<sequence>MTMSHPTAASNASTTTELESLVALVARLSVVSMDTVRLAAEVQARLPAVVAAEVVHAHASATAAAAVAAADTAAAATAVAAASSVLWVRGIPLTPAELEVLYPEGSGKTWAEADAVCNSVPNRVKARKTSCRKALAWYCQEYHGPTGDGGVQKWTEA</sequence>
<accession>A0AAD7F1S0</accession>
<proteinExistence type="predicted"/>
<organism evidence="1 2">
    <name type="scientific">Mycena albidolilacea</name>
    <dbReference type="NCBI Taxonomy" id="1033008"/>
    <lineage>
        <taxon>Eukaryota</taxon>
        <taxon>Fungi</taxon>
        <taxon>Dikarya</taxon>
        <taxon>Basidiomycota</taxon>
        <taxon>Agaricomycotina</taxon>
        <taxon>Agaricomycetes</taxon>
        <taxon>Agaricomycetidae</taxon>
        <taxon>Agaricales</taxon>
        <taxon>Marasmiineae</taxon>
        <taxon>Mycenaceae</taxon>
        <taxon>Mycena</taxon>
    </lineage>
</organism>
<reference evidence="1" key="1">
    <citation type="submission" date="2023-03" db="EMBL/GenBank/DDBJ databases">
        <title>Massive genome expansion in bonnet fungi (Mycena s.s.) driven by repeated elements and novel gene families across ecological guilds.</title>
        <authorList>
            <consortium name="Lawrence Berkeley National Laboratory"/>
            <person name="Harder C.B."/>
            <person name="Miyauchi S."/>
            <person name="Viragh M."/>
            <person name="Kuo A."/>
            <person name="Thoen E."/>
            <person name="Andreopoulos B."/>
            <person name="Lu D."/>
            <person name="Skrede I."/>
            <person name="Drula E."/>
            <person name="Henrissat B."/>
            <person name="Morin E."/>
            <person name="Kohler A."/>
            <person name="Barry K."/>
            <person name="LaButti K."/>
            <person name="Morin E."/>
            <person name="Salamov A."/>
            <person name="Lipzen A."/>
            <person name="Mereny Z."/>
            <person name="Hegedus B."/>
            <person name="Baldrian P."/>
            <person name="Stursova M."/>
            <person name="Weitz H."/>
            <person name="Taylor A."/>
            <person name="Grigoriev I.V."/>
            <person name="Nagy L.G."/>
            <person name="Martin F."/>
            <person name="Kauserud H."/>
        </authorList>
    </citation>
    <scope>NUCLEOTIDE SEQUENCE</scope>
    <source>
        <strain evidence="1">CBHHK002</strain>
    </source>
</reference>
<evidence type="ECO:0000313" key="2">
    <source>
        <dbReference type="Proteomes" id="UP001218218"/>
    </source>
</evidence>
<comment type="caution">
    <text evidence="1">The sequence shown here is derived from an EMBL/GenBank/DDBJ whole genome shotgun (WGS) entry which is preliminary data.</text>
</comment>
<dbReference type="AlphaFoldDB" id="A0AAD7F1S0"/>
<dbReference type="EMBL" id="JARIHO010000003">
    <property type="protein sequence ID" value="KAJ7363878.1"/>
    <property type="molecule type" value="Genomic_DNA"/>
</dbReference>
<dbReference type="Proteomes" id="UP001218218">
    <property type="component" value="Unassembled WGS sequence"/>
</dbReference>
<protein>
    <submittedName>
        <fullName evidence="1">Uncharacterized protein</fullName>
    </submittedName>
</protein>
<evidence type="ECO:0000313" key="1">
    <source>
        <dbReference type="EMBL" id="KAJ7363878.1"/>
    </source>
</evidence>
<name>A0AAD7F1S0_9AGAR</name>
<gene>
    <name evidence="1" type="ORF">DFH08DRAFT_798342</name>
</gene>
<keyword evidence="2" id="KW-1185">Reference proteome</keyword>